<dbReference type="InterPro" id="IPR036397">
    <property type="entry name" value="RNaseH_sf"/>
</dbReference>
<dbReference type="InterPro" id="IPR050951">
    <property type="entry name" value="Retrovirus_Pol_polyprotein"/>
</dbReference>
<dbReference type="Gene3D" id="3.30.420.10">
    <property type="entry name" value="Ribonuclease H-like superfamily/Ribonuclease H"/>
    <property type="match status" value="2"/>
</dbReference>
<protein>
    <recommendedName>
        <fullName evidence="2">Integrase catalytic domain-containing protein</fullName>
    </recommendedName>
</protein>
<dbReference type="PANTHER" id="PTHR37984:SF5">
    <property type="entry name" value="PROTEIN NYNRIN-LIKE"/>
    <property type="match status" value="1"/>
</dbReference>
<organism evidence="3">
    <name type="scientific">Fagus sylvatica</name>
    <name type="common">Beechnut</name>
    <dbReference type="NCBI Taxonomy" id="28930"/>
    <lineage>
        <taxon>Eukaryota</taxon>
        <taxon>Viridiplantae</taxon>
        <taxon>Streptophyta</taxon>
        <taxon>Embryophyta</taxon>
        <taxon>Tracheophyta</taxon>
        <taxon>Spermatophyta</taxon>
        <taxon>Magnoliopsida</taxon>
        <taxon>eudicotyledons</taxon>
        <taxon>Gunneridae</taxon>
        <taxon>Pentapetalae</taxon>
        <taxon>rosids</taxon>
        <taxon>fabids</taxon>
        <taxon>Fagales</taxon>
        <taxon>Fagaceae</taxon>
        <taxon>Fagus</taxon>
    </lineage>
</organism>
<evidence type="ECO:0000259" key="2">
    <source>
        <dbReference type="PROSITE" id="PS50994"/>
    </source>
</evidence>
<dbReference type="InterPro" id="IPR012337">
    <property type="entry name" value="RNaseH-like_sf"/>
</dbReference>
<evidence type="ECO:0000313" key="3">
    <source>
        <dbReference type="EMBL" id="SPD09038.1"/>
    </source>
</evidence>
<feature type="compositionally biased region" description="Basic and acidic residues" evidence="1">
    <location>
        <begin position="40"/>
        <end position="58"/>
    </location>
</feature>
<dbReference type="PANTHER" id="PTHR37984">
    <property type="entry name" value="PROTEIN CBG26694"/>
    <property type="match status" value="1"/>
</dbReference>
<dbReference type="Gene3D" id="3.30.70.270">
    <property type="match status" value="2"/>
</dbReference>
<name>A0A2N9HAX1_FAGSY</name>
<dbReference type="AlphaFoldDB" id="A0A2N9HAX1"/>
<feature type="compositionally biased region" description="Polar residues" evidence="1">
    <location>
        <begin position="998"/>
        <end position="1007"/>
    </location>
</feature>
<dbReference type="Pfam" id="PF00665">
    <property type="entry name" value="rve"/>
    <property type="match status" value="1"/>
</dbReference>
<dbReference type="SUPFAM" id="SSF56672">
    <property type="entry name" value="DNA/RNA polymerases"/>
    <property type="match status" value="1"/>
</dbReference>
<sequence length="1007" mass="113879">MADLMSRIEQHICVEEDGVQLPRVQDSGAIPQKKQPRGSNPREARQAKQPEPVQKESYEAVNATFKEPIFRILPQIKDKPYFIWPPKMGGDLATRESKPYCAYHKEMEHFTENCQAYKRFLEDLVRKGHLRQFVDEYKVKPQQENRDAPKDPIGIIEVIHSYTKAANLRSETRAAAHMQEVFHLNGEAQPVPKCLLKEVTKEIIFTNQDLEGVQLPHSDALVVMMRIGNFNIKRILIDPGSSAKIIYEPLFRGLGLGESDLDLKVDPLYGFSRESVMPAGRVTIKHAEAVCDEVDKLIKVGAIREVLYPKWLSNTVVVKKKGKKCRGDAVRIEKCQVHIPKNDNQNVSKQLGKTVEVYVDDMVVKSLHGEEHPDALWNVFDILRFHHLKLNASKCAFEVGSGKFIGFMVTQREIEANLDQISIIVNLRPPKSVREVQRLTEMAAALNHFISKSAERCRPFFDLIKKGKSFQWRDKSDQPFEQLKAYLTEPPLLSTPLGVYDIKYKPRTAIKGQILADFIAEFSLEGAEESGLNQTMVISAYKEMEVVHRWCFKFLGIRARNRFDCPPGIDVGIGNSLMVNQISDEYTARDERMSAYLSETKGLLQKLHNVEIDHIGKDLNGHVDSLASLASAVAPELKRIITVSLQDLPSIGMEMAGVVCSDPIYGVCIRTPFRACFGKSSKGCVEDIPEEDPLHIEPWAKAIHQPASSLNPILSPWPFAQWGLDLVGSFPRALRNRHWLIVATDYFTKWVKAEPLMRITDLDSKKFFWKNIITHFGIPRVLVSNNGTQFDSGPFKSFCEQYGIRNHFSTPAYTQGNGQAESSNKTLLDGIKKRLEQAKGKWVEELQNVFWAYRITPRVSTGETPFSMTSYEKQDKSRGLTTGDLVLRKVVESRKDPTQGKLGPNWEGPYKVASVAGAGAFRLMGLNDVPVKRPWNIYLPEAKTLIRSDEVRLKLLSLDHSIDKNVRLGHLGEARLKLLSLDHGTDKNVRPGHPSKNALKTSLRQKP</sequence>
<accession>A0A2N9HAX1</accession>
<feature type="region of interest" description="Disordered" evidence="1">
    <location>
        <begin position="984"/>
        <end position="1007"/>
    </location>
</feature>
<dbReference type="GO" id="GO:0003676">
    <property type="term" value="F:nucleic acid binding"/>
    <property type="evidence" value="ECO:0007669"/>
    <property type="project" value="InterPro"/>
</dbReference>
<gene>
    <name evidence="3" type="ORF">FSB_LOCUS36920</name>
</gene>
<dbReference type="InterPro" id="IPR001584">
    <property type="entry name" value="Integrase_cat-core"/>
</dbReference>
<feature type="domain" description="Integrase catalytic" evidence="2">
    <location>
        <begin position="714"/>
        <end position="873"/>
    </location>
</feature>
<proteinExistence type="predicted"/>
<feature type="region of interest" description="Disordered" evidence="1">
    <location>
        <begin position="23"/>
        <end position="58"/>
    </location>
</feature>
<dbReference type="InterPro" id="IPR043128">
    <property type="entry name" value="Rev_trsase/Diguanyl_cyclase"/>
</dbReference>
<dbReference type="EMBL" id="OIVN01003135">
    <property type="protein sequence ID" value="SPD09038.1"/>
    <property type="molecule type" value="Genomic_DNA"/>
</dbReference>
<dbReference type="SUPFAM" id="SSF53098">
    <property type="entry name" value="Ribonuclease H-like"/>
    <property type="match status" value="1"/>
</dbReference>
<evidence type="ECO:0000256" key="1">
    <source>
        <dbReference type="SAM" id="MobiDB-lite"/>
    </source>
</evidence>
<dbReference type="PROSITE" id="PS50994">
    <property type="entry name" value="INTEGRASE"/>
    <property type="match status" value="1"/>
</dbReference>
<dbReference type="GO" id="GO:0015074">
    <property type="term" value="P:DNA integration"/>
    <property type="evidence" value="ECO:0007669"/>
    <property type="project" value="InterPro"/>
</dbReference>
<reference evidence="3" key="1">
    <citation type="submission" date="2018-02" db="EMBL/GenBank/DDBJ databases">
        <authorList>
            <person name="Cohen D.B."/>
            <person name="Kent A.D."/>
        </authorList>
    </citation>
    <scope>NUCLEOTIDE SEQUENCE</scope>
</reference>
<dbReference type="InterPro" id="IPR043502">
    <property type="entry name" value="DNA/RNA_pol_sf"/>
</dbReference>